<keyword evidence="1" id="KW-0812">Transmembrane</keyword>
<organism evidence="2">
    <name type="scientific">Amphimedon queenslandica</name>
    <name type="common">Sponge</name>
    <dbReference type="NCBI Taxonomy" id="400682"/>
    <lineage>
        <taxon>Eukaryota</taxon>
        <taxon>Metazoa</taxon>
        <taxon>Porifera</taxon>
        <taxon>Demospongiae</taxon>
        <taxon>Heteroscleromorpha</taxon>
        <taxon>Haplosclerida</taxon>
        <taxon>Niphatidae</taxon>
        <taxon>Amphimedon</taxon>
    </lineage>
</organism>
<keyword evidence="1" id="KW-0472">Membrane</keyword>
<evidence type="ECO:0000313" key="2">
    <source>
        <dbReference type="EnsemblMetazoa" id="Aqu2.1.06412_001"/>
    </source>
</evidence>
<evidence type="ECO:0000256" key="1">
    <source>
        <dbReference type="SAM" id="Phobius"/>
    </source>
</evidence>
<dbReference type="AlphaFoldDB" id="A0A1X7SWQ7"/>
<keyword evidence="1" id="KW-1133">Transmembrane helix</keyword>
<dbReference type="InParanoid" id="A0A1X7SWQ7"/>
<accession>A0A1X7SWQ7</accession>
<proteinExistence type="predicted"/>
<sequence>IIVPVVVSLTIVVLIKLAVCVTVLVYGVYKRNNNRATCTLSQHISTAPNEAYEDVNKLNINVNPAYGE</sequence>
<protein>
    <submittedName>
        <fullName evidence="2">Uncharacterized protein</fullName>
    </submittedName>
</protein>
<name>A0A1X7SWQ7_AMPQE</name>
<dbReference type="EnsemblMetazoa" id="Aqu2.1.06412_001">
    <property type="protein sequence ID" value="Aqu2.1.06412_001"/>
    <property type="gene ID" value="Aqu2.1.06412"/>
</dbReference>
<reference evidence="2" key="1">
    <citation type="submission" date="2017-05" db="UniProtKB">
        <authorList>
            <consortium name="EnsemblMetazoa"/>
        </authorList>
    </citation>
    <scope>IDENTIFICATION</scope>
</reference>
<feature type="transmembrane region" description="Helical" evidence="1">
    <location>
        <begin position="6"/>
        <end position="29"/>
    </location>
</feature>